<dbReference type="Pfam" id="PF20469">
    <property type="entry name" value="OLD-like_TOPRIM"/>
    <property type="match status" value="1"/>
</dbReference>
<gene>
    <name evidence="5" type="ORF">QE369_000740</name>
</gene>
<dbReference type="AlphaFoldDB" id="A0AAJ2B9H4"/>
<evidence type="ECO:0000259" key="3">
    <source>
        <dbReference type="Pfam" id="PF13304"/>
    </source>
</evidence>
<keyword evidence="5" id="KW-0378">Hydrolase</keyword>
<proteinExistence type="predicted"/>
<dbReference type="InterPro" id="IPR003959">
    <property type="entry name" value="ATPase_AAA_core"/>
</dbReference>
<dbReference type="InterPro" id="IPR027417">
    <property type="entry name" value="P-loop_NTPase"/>
</dbReference>
<dbReference type="InterPro" id="IPR041685">
    <property type="entry name" value="AAA_GajA/Old/RecF-like"/>
</dbReference>
<dbReference type="InterPro" id="IPR034139">
    <property type="entry name" value="TOPRIM_OLD"/>
</dbReference>
<comment type="caution">
    <text evidence="5">The sequence shown here is derived from an EMBL/GenBank/DDBJ whole genome shotgun (WGS) entry which is preliminary data.</text>
</comment>
<evidence type="ECO:0000313" key="6">
    <source>
        <dbReference type="Proteomes" id="UP001255601"/>
    </source>
</evidence>
<sequence>MALTPASCVGKRTSLKRQNPAAFGYGVLMVVFVFWLRGQDLNLRPSGYEPEHYTYKIMFLLTKTALQFFCAKFRDKHKSIEPSEQCDLRQICKNSSLCSGTPKSSYVVFSKMILGEAMPIERVKIQNYRALRKAEVRFNDDVNIVVGNNEAGKSTLLEAINLAMKCQLNRRPAQYELHPFLINTEVIAEYVASHKAGKPVPPPEAVIEVFFKPTSEVAELVGSINSEKANAPGISLSIRLDDENCLAEYRAFVGDTDALNSIPVEYYHIVWTSFAGAVLSSQMVPLKTALIDPTNTSNSYTANKYVLEIVKDYLTKAQAGELALAYRTMRDRFQEDPRISAINGELKSKQGIVSTKALSISMDTTTRASWETGVMPHLDDIPLMLVGKGEQNSIKIKLAIEAAEACDVFLIEEPENHLSHTNLGKLVGHLSDRCKGKQLIISTHSSFVLNKLGIDNILMFNGETGITLDHLTTDTRSYFQRLPGHDTLRMILAKRSILVEGPSDELIVQLGYRQKHGKLPLEDAVEVISVGTSFKRFLEIAKLLKLDVDIIRDNDGNAAGKIALFDDYKDEPTIHINIDTDNNARTLEPQLVKSVGLAKMNEFLETTFTTDEELIAYCTANKTDSALKLYEQKAHVEIPQYIQNAVR</sequence>
<dbReference type="Pfam" id="PF13304">
    <property type="entry name" value="AAA_21"/>
    <property type="match status" value="1"/>
</dbReference>
<accession>A0AAJ2B9H4</accession>
<organism evidence="5 6">
    <name type="scientific">Agrobacterium larrymoorei</name>
    <dbReference type="NCBI Taxonomy" id="160699"/>
    <lineage>
        <taxon>Bacteria</taxon>
        <taxon>Pseudomonadati</taxon>
        <taxon>Pseudomonadota</taxon>
        <taxon>Alphaproteobacteria</taxon>
        <taxon>Hyphomicrobiales</taxon>
        <taxon>Rhizobiaceae</taxon>
        <taxon>Rhizobium/Agrobacterium group</taxon>
        <taxon>Agrobacterium</taxon>
    </lineage>
</organism>
<evidence type="ECO:0000313" key="5">
    <source>
        <dbReference type="EMBL" id="MDR6100562.1"/>
    </source>
</evidence>
<feature type="domain" description="ATPase AAA-type core" evidence="3">
    <location>
        <begin position="375"/>
        <end position="450"/>
    </location>
</feature>
<dbReference type="PANTHER" id="PTHR43581">
    <property type="entry name" value="ATP/GTP PHOSPHATASE"/>
    <property type="match status" value="1"/>
</dbReference>
<protein>
    <submittedName>
        <fullName evidence="5">ATP-dependent endonuclease of OLD family</fullName>
    </submittedName>
</protein>
<dbReference type="Gene3D" id="3.40.50.300">
    <property type="entry name" value="P-loop containing nucleotide triphosphate hydrolases"/>
    <property type="match status" value="1"/>
</dbReference>
<feature type="transmembrane region" description="Helical" evidence="1">
    <location>
        <begin position="21"/>
        <end position="38"/>
    </location>
</feature>
<keyword evidence="5" id="KW-0255">Endonuclease</keyword>
<keyword evidence="1" id="KW-1133">Transmembrane helix</keyword>
<evidence type="ECO:0000259" key="4">
    <source>
        <dbReference type="Pfam" id="PF20469"/>
    </source>
</evidence>
<feature type="domain" description="Endonuclease GajA/Old nuclease/RecF-like AAA" evidence="2">
    <location>
        <begin position="118"/>
        <end position="163"/>
    </location>
</feature>
<reference evidence="5" key="1">
    <citation type="submission" date="2023-08" db="EMBL/GenBank/DDBJ databases">
        <title>Functional and genomic diversity of the sorghum phyllosphere microbiome.</title>
        <authorList>
            <person name="Shade A."/>
        </authorList>
    </citation>
    <scope>NUCLEOTIDE SEQUENCE</scope>
    <source>
        <strain evidence="5">SORGH_AS_0974</strain>
    </source>
</reference>
<dbReference type="GO" id="GO:0016887">
    <property type="term" value="F:ATP hydrolysis activity"/>
    <property type="evidence" value="ECO:0007669"/>
    <property type="project" value="InterPro"/>
</dbReference>
<dbReference type="EMBL" id="JAVIZC010000001">
    <property type="protein sequence ID" value="MDR6100562.1"/>
    <property type="molecule type" value="Genomic_DNA"/>
</dbReference>
<dbReference type="Pfam" id="PF13175">
    <property type="entry name" value="AAA_15"/>
    <property type="match status" value="1"/>
</dbReference>
<dbReference type="InterPro" id="IPR051396">
    <property type="entry name" value="Bact_Antivir_Def_Nuclease"/>
</dbReference>
<dbReference type="GO" id="GO:0005524">
    <property type="term" value="F:ATP binding"/>
    <property type="evidence" value="ECO:0007669"/>
    <property type="project" value="InterPro"/>
</dbReference>
<dbReference type="PANTHER" id="PTHR43581:SF2">
    <property type="entry name" value="EXCINUCLEASE ATPASE SUBUNIT"/>
    <property type="match status" value="1"/>
</dbReference>
<keyword evidence="1" id="KW-0472">Membrane</keyword>
<dbReference type="CDD" id="cd01026">
    <property type="entry name" value="TOPRIM_OLD"/>
    <property type="match status" value="1"/>
</dbReference>
<keyword evidence="5" id="KW-0540">Nuclease</keyword>
<dbReference type="SUPFAM" id="SSF52540">
    <property type="entry name" value="P-loop containing nucleoside triphosphate hydrolases"/>
    <property type="match status" value="1"/>
</dbReference>
<name>A0AAJ2B9H4_9HYPH</name>
<evidence type="ECO:0000256" key="1">
    <source>
        <dbReference type="SAM" id="Phobius"/>
    </source>
</evidence>
<dbReference type="GO" id="GO:0004519">
    <property type="term" value="F:endonuclease activity"/>
    <property type="evidence" value="ECO:0007669"/>
    <property type="project" value="UniProtKB-KW"/>
</dbReference>
<dbReference type="RefSeq" id="WP_309769612.1">
    <property type="nucleotide sequence ID" value="NZ_JAVIZC010000001.1"/>
</dbReference>
<feature type="domain" description="OLD protein-like TOPRIM" evidence="4">
    <location>
        <begin position="492"/>
        <end position="555"/>
    </location>
</feature>
<dbReference type="Proteomes" id="UP001255601">
    <property type="component" value="Unassembled WGS sequence"/>
</dbReference>
<evidence type="ECO:0000259" key="2">
    <source>
        <dbReference type="Pfam" id="PF13175"/>
    </source>
</evidence>
<keyword evidence="1" id="KW-0812">Transmembrane</keyword>